<protein>
    <submittedName>
        <fullName evidence="1">Uncharacterized protein</fullName>
    </submittedName>
</protein>
<proteinExistence type="predicted"/>
<dbReference type="EMBL" id="CAJMXA010003918">
    <property type="protein sequence ID" value="CAE6526741.1"/>
    <property type="molecule type" value="Genomic_DNA"/>
</dbReference>
<evidence type="ECO:0000313" key="1">
    <source>
        <dbReference type="EMBL" id="CAE6526741.1"/>
    </source>
</evidence>
<dbReference type="AlphaFoldDB" id="A0A8H3HLC4"/>
<dbReference type="Proteomes" id="UP000663853">
    <property type="component" value="Unassembled WGS sequence"/>
</dbReference>
<evidence type="ECO:0000313" key="2">
    <source>
        <dbReference type="Proteomes" id="UP000663853"/>
    </source>
</evidence>
<reference evidence="1" key="1">
    <citation type="submission" date="2021-01" db="EMBL/GenBank/DDBJ databases">
        <authorList>
            <person name="Kaushik A."/>
        </authorList>
    </citation>
    <scope>NUCLEOTIDE SEQUENCE</scope>
    <source>
        <strain evidence="1">AG6-10EEA</strain>
    </source>
</reference>
<sequence length="140" mass="15903">MPPKILGGYILTYQEAADAAHKLGLSWNSDPKVNLGCRQEINNWMKKNAPGLWPYRLQPITIEEAGKTITKLIFPIVGNSEPQPAEFEYSTTEGTAPARFRDIGRRLNMPDEFFANFITIHKPELTFLAPPGSRLRLHRR</sequence>
<name>A0A8H3HLC4_9AGAM</name>
<organism evidence="1 2">
    <name type="scientific">Rhizoctonia solani</name>
    <dbReference type="NCBI Taxonomy" id="456999"/>
    <lineage>
        <taxon>Eukaryota</taxon>
        <taxon>Fungi</taxon>
        <taxon>Dikarya</taxon>
        <taxon>Basidiomycota</taxon>
        <taxon>Agaricomycotina</taxon>
        <taxon>Agaricomycetes</taxon>
        <taxon>Cantharellales</taxon>
        <taxon>Ceratobasidiaceae</taxon>
        <taxon>Rhizoctonia</taxon>
    </lineage>
</organism>
<gene>
    <name evidence="1" type="ORF">RDB_LOCUS160920</name>
</gene>
<comment type="caution">
    <text evidence="1">The sequence shown here is derived from an EMBL/GenBank/DDBJ whole genome shotgun (WGS) entry which is preliminary data.</text>
</comment>
<accession>A0A8H3HLC4</accession>